<accession>A0A375IH75</accession>
<dbReference type="EMBL" id="LT991976">
    <property type="protein sequence ID" value="SPK72889.1"/>
    <property type="molecule type" value="Genomic_DNA"/>
</dbReference>
<reference evidence="2 3" key="1">
    <citation type="submission" date="2018-01" db="EMBL/GenBank/DDBJ databases">
        <authorList>
            <person name="Gaut B.S."/>
            <person name="Morton B.R."/>
            <person name="Clegg M.T."/>
            <person name="Duvall M.R."/>
        </authorList>
    </citation>
    <scope>NUCLEOTIDE SEQUENCE [LARGE SCALE GENOMIC DNA]</scope>
    <source>
        <strain evidence="2">Cupriavidus taiwanensis LMG 19425</strain>
    </source>
</reference>
<sequence>MPRPALSPGPSPASGRGEQTFGKPLISSF</sequence>
<dbReference type="Proteomes" id="UP000255505">
    <property type="component" value="Chromosome I"/>
</dbReference>
<feature type="compositionally biased region" description="Pro residues" evidence="1">
    <location>
        <begin position="1"/>
        <end position="11"/>
    </location>
</feature>
<evidence type="ECO:0000313" key="2">
    <source>
        <dbReference type="EMBL" id="SPK72889.1"/>
    </source>
</evidence>
<name>A0A375IH75_9BURK</name>
<feature type="region of interest" description="Disordered" evidence="1">
    <location>
        <begin position="1"/>
        <end position="29"/>
    </location>
</feature>
<evidence type="ECO:0000256" key="1">
    <source>
        <dbReference type="SAM" id="MobiDB-lite"/>
    </source>
</evidence>
<proteinExistence type="predicted"/>
<protein>
    <submittedName>
        <fullName evidence="2">Uncharacterized protein</fullName>
    </submittedName>
</protein>
<organism evidence="2 3">
    <name type="scientific">Cupriavidus taiwanensis</name>
    <dbReference type="NCBI Taxonomy" id="164546"/>
    <lineage>
        <taxon>Bacteria</taxon>
        <taxon>Pseudomonadati</taxon>
        <taxon>Pseudomonadota</taxon>
        <taxon>Betaproteobacteria</taxon>
        <taxon>Burkholderiales</taxon>
        <taxon>Burkholderiaceae</taxon>
        <taxon>Cupriavidus</taxon>
    </lineage>
</organism>
<evidence type="ECO:0000313" key="3">
    <source>
        <dbReference type="Proteomes" id="UP000255505"/>
    </source>
</evidence>
<gene>
    <name evidence="2" type="ORF">CT19425_80267</name>
</gene>
<dbReference type="AlphaFoldDB" id="A0A375IH75"/>